<accession>A0A7S8C130</accession>
<keyword evidence="3" id="KW-1185">Reference proteome</keyword>
<dbReference type="InterPro" id="IPR050509">
    <property type="entry name" value="CoA-transferase_III"/>
</dbReference>
<dbReference type="SUPFAM" id="SSF89796">
    <property type="entry name" value="CoA-transferase family III (CaiB/BaiF)"/>
    <property type="match status" value="1"/>
</dbReference>
<dbReference type="Gene3D" id="3.40.50.10540">
    <property type="entry name" value="Crotonobetainyl-coa:carnitine coa-transferase, domain 1"/>
    <property type="match status" value="1"/>
</dbReference>
<dbReference type="Gene3D" id="3.30.1540.10">
    <property type="entry name" value="formyl-coa transferase, domain 3"/>
    <property type="match status" value="1"/>
</dbReference>
<reference evidence="2 3" key="1">
    <citation type="submission" date="2020-06" db="EMBL/GenBank/DDBJ databases">
        <title>Genome sequence of 2 isolates from Red Sea Mangroves.</title>
        <authorList>
            <person name="Sefrji F."/>
            <person name="Michoud G."/>
            <person name="Merlino G."/>
            <person name="Daffonchio D."/>
        </authorList>
    </citation>
    <scope>NUCLEOTIDE SEQUENCE [LARGE SCALE GENOMIC DNA]</scope>
    <source>
        <strain evidence="2 3">R1DC25</strain>
    </source>
</reference>
<dbReference type="AlphaFoldDB" id="A0A7S8C130"/>
<dbReference type="GO" id="GO:0016740">
    <property type="term" value="F:transferase activity"/>
    <property type="evidence" value="ECO:0007669"/>
    <property type="project" value="UniProtKB-KW"/>
</dbReference>
<feature type="region of interest" description="Disordered" evidence="1">
    <location>
        <begin position="355"/>
        <end position="377"/>
    </location>
</feature>
<dbReference type="KEGG" id="kmn:HW532_00825"/>
<sequence>MSSQRVQPLTGFRVLDFTTLLPGPMAGLMLAEAGADVVKIERPGTGEEMRHYAPRWGRESISFAMLNRGKKSLAIDLKDRQALSLLEPLIAEADILIEQFRPGVMERLGLGYGAVARLNPRIVYCSITGYGQEGPKADAAGHDLNYIGDAGLLGLGMGPAEAPVVPPVLAADLAGGSYPAVVNILLALFQRERTGHGTHLDIAMTDNLFMLMSWALGEGAATGHWPGNGDSLLTGGSPRYQIYPTADGRFVAAAPLEQKFWDAFCRLIELPDPLCDDSRDPQATIAAVRGIVAGRDAAHWRRVFYQEDCCCSIVATLEEAVRDGHFRARGLFSHMLENEEGEHVPALPVSIAPQFRDDPARPKSAPSLGGHNDEFLK</sequence>
<organism evidence="2 3">
    <name type="scientific">Kaustia mangrovi</name>
    <dbReference type="NCBI Taxonomy" id="2593653"/>
    <lineage>
        <taxon>Bacteria</taxon>
        <taxon>Pseudomonadati</taxon>
        <taxon>Pseudomonadota</taxon>
        <taxon>Alphaproteobacteria</taxon>
        <taxon>Hyphomicrobiales</taxon>
        <taxon>Parvibaculaceae</taxon>
        <taxon>Kaustia</taxon>
    </lineage>
</organism>
<dbReference type="PANTHER" id="PTHR48228">
    <property type="entry name" value="SUCCINYL-COA--D-CITRAMALATE COA-TRANSFERASE"/>
    <property type="match status" value="1"/>
</dbReference>
<evidence type="ECO:0000313" key="3">
    <source>
        <dbReference type="Proteomes" id="UP000593594"/>
    </source>
</evidence>
<keyword evidence="2" id="KW-0808">Transferase</keyword>
<evidence type="ECO:0000313" key="2">
    <source>
        <dbReference type="EMBL" id="QPC41408.1"/>
    </source>
</evidence>
<dbReference type="InterPro" id="IPR044855">
    <property type="entry name" value="CoA-Trfase_III_dom3_sf"/>
</dbReference>
<dbReference type="Proteomes" id="UP000593594">
    <property type="component" value="Chromosome"/>
</dbReference>
<dbReference type="InterPro" id="IPR023606">
    <property type="entry name" value="CoA-Trfase_III_dom_1_sf"/>
</dbReference>
<proteinExistence type="predicted"/>
<name>A0A7S8C130_9HYPH</name>
<evidence type="ECO:0000256" key="1">
    <source>
        <dbReference type="SAM" id="MobiDB-lite"/>
    </source>
</evidence>
<dbReference type="EMBL" id="CP058214">
    <property type="protein sequence ID" value="QPC41408.1"/>
    <property type="molecule type" value="Genomic_DNA"/>
</dbReference>
<gene>
    <name evidence="2" type="ORF">HW532_00825</name>
</gene>
<dbReference type="RefSeq" id="WP_213162627.1">
    <property type="nucleotide sequence ID" value="NZ_CP058214.1"/>
</dbReference>
<dbReference type="PANTHER" id="PTHR48228:SF5">
    <property type="entry name" value="ALPHA-METHYLACYL-COA RACEMASE"/>
    <property type="match status" value="1"/>
</dbReference>
<dbReference type="Pfam" id="PF02515">
    <property type="entry name" value="CoA_transf_3"/>
    <property type="match status" value="1"/>
</dbReference>
<protein>
    <submittedName>
        <fullName evidence="2">CoA transferase</fullName>
    </submittedName>
</protein>
<dbReference type="InterPro" id="IPR003673">
    <property type="entry name" value="CoA-Trfase_fam_III"/>
</dbReference>